<evidence type="ECO:0000256" key="2">
    <source>
        <dbReference type="SAM" id="Phobius"/>
    </source>
</evidence>
<comment type="caution">
    <text evidence="3">The sequence shown here is derived from an EMBL/GenBank/DDBJ whole genome shotgun (WGS) entry which is preliminary data.</text>
</comment>
<dbReference type="HOGENOM" id="CLU_029339_0_0_4"/>
<evidence type="ECO:0000313" key="3">
    <source>
        <dbReference type="EMBL" id="CCD40630.1"/>
    </source>
</evidence>
<proteinExistence type="predicted"/>
<feature type="transmembrane region" description="Helical" evidence="2">
    <location>
        <begin position="140"/>
        <end position="159"/>
    </location>
</feature>
<evidence type="ECO:0000256" key="1">
    <source>
        <dbReference type="SAM" id="MobiDB-lite"/>
    </source>
</evidence>
<feature type="transmembrane region" description="Helical" evidence="2">
    <location>
        <begin position="230"/>
        <end position="259"/>
    </location>
</feature>
<reference evidence="3 4" key="2">
    <citation type="submission" date="2011-10" db="EMBL/GenBank/DDBJ databases">
        <title>Draft genome sequence of Candidatus Burkholderia kirkii.</title>
        <authorList>
            <person name="Carlier A.L."/>
            <person name="Eberl L."/>
        </authorList>
    </citation>
    <scope>NUCLEOTIDE SEQUENCE [LARGE SCALE GENOMIC DNA]</scope>
    <source>
        <strain evidence="3 4">UZHbot1</strain>
    </source>
</reference>
<feature type="transmembrane region" description="Helical" evidence="2">
    <location>
        <begin position="318"/>
        <end position="343"/>
    </location>
</feature>
<gene>
    <name evidence="3" type="ORF">BKIR_c75_5112</name>
</gene>
<feature type="region of interest" description="Disordered" evidence="1">
    <location>
        <begin position="476"/>
        <end position="495"/>
    </location>
</feature>
<reference evidence="3 4" key="1">
    <citation type="submission" date="2011-09" db="EMBL/GenBank/DDBJ databases">
        <authorList>
            <person name="Carlier A."/>
        </authorList>
    </citation>
    <scope>NUCLEOTIDE SEQUENCE [LARGE SCALE GENOMIC DNA]</scope>
    <source>
        <strain evidence="3 4">UZHbot1</strain>
    </source>
</reference>
<accession>U3UB41</accession>
<feature type="transmembrane region" description="Helical" evidence="2">
    <location>
        <begin position="171"/>
        <end position="191"/>
    </location>
</feature>
<sequence length="495" mass="55711">MRKLIPSPWHGFCLFFIASMPADYGSELVFSYDEMFLTARLPAEALGLWAIALVLERRTIAAFALAVTAMALYPLIGAVSLSMVLLQTTPRVKWWTVFLVALAVFTIIELPAFPSLHLYPFDPQWRELVRYNATNVFPTLWTLNAWSKACWAIALPVILYSTERPDNRRLWSNLALLGVAGVAICTVADVIGQDALWIQLQTWRTLWLLTVMQWPAAVVLIRGSGRTRPMLIWLLALRWVLLDIGGGIIALYIAVTLLVDLRRDSSPSHAVRFGAIPVRFRNMLIGASLLSAPIWLLWQMGYHYGRVLYSGRTLEFNVSWLELAVHTRLVIELVAILIVLNLARDRIRITSLYLLLAVLFAFAVVNFDQRSAVAKIVEARVDHPDLAPFGGLVPAGGVVYWDGRPEEVLYPWLLMKTSSYFSAFQAGGIIFHRRTTLEVIRRFGRIKLDEQASRPPRKAGAADGELTLSHCRLRMRGSPDSPSRSFNIWTSSPSL</sequence>
<dbReference type="EMBL" id="CAFE01000256">
    <property type="protein sequence ID" value="CCD40630.1"/>
    <property type="molecule type" value="Genomic_DNA"/>
</dbReference>
<keyword evidence="4" id="KW-1185">Reference proteome</keyword>
<feature type="compositionally biased region" description="Polar residues" evidence="1">
    <location>
        <begin position="480"/>
        <end position="495"/>
    </location>
</feature>
<organism evidence="3 4">
    <name type="scientific">Candidatus Paraburkholderia kirkii UZHbot1</name>
    <dbReference type="NCBI Taxonomy" id="1055526"/>
    <lineage>
        <taxon>Bacteria</taxon>
        <taxon>Pseudomonadati</taxon>
        <taxon>Pseudomonadota</taxon>
        <taxon>Betaproteobacteria</taxon>
        <taxon>Burkholderiales</taxon>
        <taxon>Burkholderiaceae</taxon>
        <taxon>Paraburkholderia</taxon>
    </lineage>
</organism>
<feature type="transmembrane region" description="Helical" evidence="2">
    <location>
        <begin position="280"/>
        <end position="298"/>
    </location>
</feature>
<evidence type="ECO:0000313" key="4">
    <source>
        <dbReference type="Proteomes" id="UP000003511"/>
    </source>
</evidence>
<feature type="transmembrane region" description="Helical" evidence="2">
    <location>
        <begin position="92"/>
        <end position="119"/>
    </location>
</feature>
<dbReference type="BioCyc" id="CBUR1055526:G10QW-1832-MONOMER"/>
<keyword evidence="2" id="KW-0472">Membrane</keyword>
<name>U3UB41_9BURK</name>
<keyword evidence="2" id="KW-0812">Transmembrane</keyword>
<feature type="transmembrane region" description="Helical" evidence="2">
    <location>
        <begin position="350"/>
        <end position="367"/>
    </location>
</feature>
<feature type="transmembrane region" description="Helical" evidence="2">
    <location>
        <begin position="62"/>
        <end position="86"/>
    </location>
</feature>
<dbReference type="AlphaFoldDB" id="U3UB41"/>
<feature type="transmembrane region" description="Helical" evidence="2">
    <location>
        <begin position="203"/>
        <end position="224"/>
    </location>
</feature>
<protein>
    <submittedName>
        <fullName evidence="3">WGS project CAFE00000000 data, contig bkir_c75</fullName>
    </submittedName>
</protein>
<dbReference type="Proteomes" id="UP000003511">
    <property type="component" value="Unassembled WGS sequence"/>
</dbReference>
<keyword evidence="2" id="KW-1133">Transmembrane helix</keyword>